<proteinExistence type="predicted"/>
<feature type="non-terminal residue" evidence="1">
    <location>
        <position position="1"/>
    </location>
</feature>
<name>X0UP14_9ZZZZ</name>
<sequence>ISLLKNKGKMFVTELKKEIGKGSMSTLNIRLFIKIF</sequence>
<accession>X0UP14</accession>
<dbReference type="AlphaFoldDB" id="X0UP14"/>
<dbReference type="EMBL" id="BARS01027774">
    <property type="protein sequence ID" value="GAG00997.1"/>
    <property type="molecule type" value="Genomic_DNA"/>
</dbReference>
<evidence type="ECO:0000313" key="1">
    <source>
        <dbReference type="EMBL" id="GAG00997.1"/>
    </source>
</evidence>
<protein>
    <submittedName>
        <fullName evidence="1">Uncharacterized protein</fullName>
    </submittedName>
</protein>
<comment type="caution">
    <text evidence="1">The sequence shown here is derived from an EMBL/GenBank/DDBJ whole genome shotgun (WGS) entry which is preliminary data.</text>
</comment>
<reference evidence="1" key="1">
    <citation type="journal article" date="2014" name="Front. Microbiol.">
        <title>High frequency of phylogenetically diverse reductive dehalogenase-homologous genes in deep subseafloor sedimentary metagenomes.</title>
        <authorList>
            <person name="Kawai M."/>
            <person name="Futagami T."/>
            <person name="Toyoda A."/>
            <person name="Takaki Y."/>
            <person name="Nishi S."/>
            <person name="Hori S."/>
            <person name="Arai W."/>
            <person name="Tsubouchi T."/>
            <person name="Morono Y."/>
            <person name="Uchiyama I."/>
            <person name="Ito T."/>
            <person name="Fujiyama A."/>
            <person name="Inagaki F."/>
            <person name="Takami H."/>
        </authorList>
    </citation>
    <scope>NUCLEOTIDE SEQUENCE</scope>
    <source>
        <strain evidence="1">Expedition CK06-06</strain>
    </source>
</reference>
<organism evidence="1">
    <name type="scientific">marine sediment metagenome</name>
    <dbReference type="NCBI Taxonomy" id="412755"/>
    <lineage>
        <taxon>unclassified sequences</taxon>
        <taxon>metagenomes</taxon>
        <taxon>ecological metagenomes</taxon>
    </lineage>
</organism>
<gene>
    <name evidence="1" type="ORF">S01H1_43594</name>
</gene>